<dbReference type="GO" id="GO:0055085">
    <property type="term" value="P:transmembrane transport"/>
    <property type="evidence" value="ECO:0007669"/>
    <property type="project" value="InterPro"/>
</dbReference>
<dbReference type="Proteomes" id="UP000319424">
    <property type="component" value="Unassembled WGS sequence"/>
</dbReference>
<dbReference type="Gene3D" id="1.20.1530.20">
    <property type="match status" value="1"/>
</dbReference>
<protein>
    <submittedName>
        <fullName evidence="9">AEC family transporter</fullName>
    </submittedName>
</protein>
<dbReference type="AlphaFoldDB" id="A0A371IN52"/>
<keyword evidence="11" id="KW-1185">Reference proteome</keyword>
<dbReference type="EMBL" id="VJXW01000006">
    <property type="protein sequence ID" value="TRW26832.1"/>
    <property type="molecule type" value="Genomic_DNA"/>
</dbReference>
<evidence type="ECO:0000256" key="8">
    <source>
        <dbReference type="SAM" id="Phobius"/>
    </source>
</evidence>
<keyword evidence="4" id="KW-1003">Cell membrane</keyword>
<sequence length="312" mass="34097">MESFFIAFNAVMPMVLLAVIGYLMKLKGYFSDSNIGALNKACFQVFLPILTFRNISNSDIKSIFDLSLVFFACAIVIITIIVSIFVIPIFTKDKKNQGSLIQAIYRSNYVILGLPIAYYLGGDLGQQIASTLIMVIIPLYNVSAVIILSIYGGSSLNKKVIFISIIKNPLIISSILGIIVSLLGIQFPSFINATIKNFASLGSIMPMLVLGASINLSRVTANKKLLIIGMVSKLIVVPMIFIPISILLGYTNEKFIGLLIMLTAPPAVSSAVMAKEMGCNFELSTQLVVFSTILSSLTVFFWIFLVSYLKLI</sequence>
<comment type="caution">
    <text evidence="9">The sequence shown here is derived from an EMBL/GenBank/DDBJ whole genome shotgun (WGS) entry which is preliminary data.</text>
</comment>
<reference evidence="9 11" key="1">
    <citation type="journal article" date="2016" name="Genome Announc.">
        <title>Draft Genome Sequence of Criibacterium bergeronii gen. nov., sp. nov., Strain CCRI-22567T, Isolated from a Vaginal Sample from a Woman with Bacterial Vaginosis.</title>
        <authorList>
            <person name="Maheux A.F."/>
            <person name="Berube E."/>
            <person name="Boudreau D.K."/>
            <person name="Raymond F."/>
            <person name="Corbeil J."/>
            <person name="Roy P.H."/>
            <person name="Boissinot M."/>
            <person name="Omar R.F."/>
        </authorList>
    </citation>
    <scope>NUCLEOTIDE SEQUENCE [LARGE SCALE GENOMIC DNA]</scope>
    <source>
        <strain evidence="9 11">CCRI-22567</strain>
    </source>
</reference>
<dbReference type="OrthoDB" id="9794315at2"/>
<organism evidence="9 11">
    <name type="scientific">Criibacterium bergeronii</name>
    <dbReference type="NCBI Taxonomy" id="1871336"/>
    <lineage>
        <taxon>Bacteria</taxon>
        <taxon>Bacillati</taxon>
        <taxon>Bacillota</taxon>
        <taxon>Clostridia</taxon>
        <taxon>Peptostreptococcales</taxon>
        <taxon>Filifactoraceae</taxon>
        <taxon>Criibacterium</taxon>
    </lineage>
</organism>
<feature type="transmembrane region" description="Helical" evidence="8">
    <location>
        <begin position="103"/>
        <end position="121"/>
    </location>
</feature>
<feature type="transmembrane region" description="Helical" evidence="8">
    <location>
        <begin position="127"/>
        <end position="150"/>
    </location>
</feature>
<dbReference type="InterPro" id="IPR038770">
    <property type="entry name" value="Na+/solute_symporter_sf"/>
</dbReference>
<dbReference type="RefSeq" id="WP_068914192.1">
    <property type="nucleotide sequence ID" value="NZ_MBEW02000003.1"/>
</dbReference>
<name>A0A371IN52_9FIRM</name>
<reference evidence="9" key="2">
    <citation type="submission" date="2018-07" db="EMBL/GenBank/DDBJ databases">
        <authorList>
            <person name="Quirk P.G."/>
            <person name="Krulwich T.A."/>
        </authorList>
    </citation>
    <scope>NUCLEOTIDE SEQUENCE</scope>
    <source>
        <strain evidence="9">CCRI-22567</strain>
    </source>
</reference>
<evidence type="ECO:0000256" key="6">
    <source>
        <dbReference type="ARBA" id="ARBA00022989"/>
    </source>
</evidence>
<dbReference type="Pfam" id="PF03547">
    <property type="entry name" value="Mem_trans"/>
    <property type="match status" value="1"/>
</dbReference>
<evidence type="ECO:0000256" key="3">
    <source>
        <dbReference type="ARBA" id="ARBA00022448"/>
    </source>
</evidence>
<evidence type="ECO:0000313" key="12">
    <source>
        <dbReference type="Proteomes" id="UP000319424"/>
    </source>
</evidence>
<dbReference type="PANTHER" id="PTHR36838">
    <property type="entry name" value="AUXIN EFFLUX CARRIER FAMILY PROTEIN"/>
    <property type="match status" value="1"/>
</dbReference>
<feature type="transmembrane region" description="Helical" evidence="8">
    <location>
        <begin position="6"/>
        <end position="24"/>
    </location>
</feature>
<evidence type="ECO:0000313" key="9">
    <source>
        <dbReference type="EMBL" id="RDY21907.1"/>
    </source>
</evidence>
<feature type="transmembrane region" description="Helical" evidence="8">
    <location>
        <begin position="197"/>
        <end position="216"/>
    </location>
</feature>
<comment type="similarity">
    <text evidence="2">Belongs to the auxin efflux carrier (TC 2.A.69) family.</text>
</comment>
<feature type="transmembrane region" description="Helical" evidence="8">
    <location>
        <begin position="68"/>
        <end position="91"/>
    </location>
</feature>
<comment type="subcellular location">
    <subcellularLocation>
        <location evidence="1">Cell membrane</location>
        <topology evidence="1">Multi-pass membrane protein</topology>
    </subcellularLocation>
</comment>
<keyword evidence="3" id="KW-0813">Transport</keyword>
<keyword evidence="5 8" id="KW-0812">Transmembrane</keyword>
<dbReference type="GO" id="GO:0005886">
    <property type="term" value="C:plasma membrane"/>
    <property type="evidence" value="ECO:0007669"/>
    <property type="project" value="UniProtKB-SubCell"/>
</dbReference>
<proteinExistence type="inferred from homology"/>
<accession>A0A371IN52</accession>
<dbReference type="Proteomes" id="UP000093352">
    <property type="component" value="Unassembled WGS sequence"/>
</dbReference>
<reference evidence="10 12" key="3">
    <citation type="submission" date="2019-07" db="EMBL/GenBank/DDBJ databases">
        <title>Criibacterium bergeronii gen. nov., sp. nov. isolated from human clinical samples.</title>
        <authorList>
            <person name="Maheux A.F."/>
            <person name="Boudreau D.K."/>
            <person name="Berube E."/>
            <person name="Brodeur S."/>
            <person name="Bernard K.A."/>
            <person name="Abed J.Y."/>
            <person name="Ducrey E."/>
            <person name="Guay E.F."/>
            <person name="Raymond F."/>
            <person name="Corbeil J."/>
            <person name="Domingo M.-C."/>
            <person name="Roy P.H."/>
            <person name="Boissinot M."/>
            <person name="Tocheva E.I."/>
            <person name="Omar R.F."/>
        </authorList>
    </citation>
    <scope>NUCLEOTIDE SEQUENCE [LARGE SCALE GENOMIC DNA]</scope>
    <source>
        <strain evidence="10 12">CCRI-24246</strain>
    </source>
</reference>
<feature type="transmembrane region" description="Helical" evidence="8">
    <location>
        <begin position="287"/>
        <end position="309"/>
    </location>
</feature>
<evidence type="ECO:0000256" key="7">
    <source>
        <dbReference type="ARBA" id="ARBA00023136"/>
    </source>
</evidence>
<gene>
    <name evidence="9" type="ORF">BBG48_002210</name>
    <name evidence="10" type="ORF">FL857_05140</name>
</gene>
<evidence type="ECO:0000256" key="5">
    <source>
        <dbReference type="ARBA" id="ARBA00022692"/>
    </source>
</evidence>
<dbReference type="EMBL" id="MBEW02000003">
    <property type="protein sequence ID" value="RDY21907.1"/>
    <property type="molecule type" value="Genomic_DNA"/>
</dbReference>
<dbReference type="InterPro" id="IPR004776">
    <property type="entry name" value="Mem_transp_PIN-like"/>
</dbReference>
<feature type="transmembrane region" description="Helical" evidence="8">
    <location>
        <begin position="170"/>
        <end position="191"/>
    </location>
</feature>
<evidence type="ECO:0000313" key="11">
    <source>
        <dbReference type="Proteomes" id="UP000093352"/>
    </source>
</evidence>
<evidence type="ECO:0000313" key="10">
    <source>
        <dbReference type="EMBL" id="TRW26832.1"/>
    </source>
</evidence>
<feature type="transmembrane region" description="Helical" evidence="8">
    <location>
        <begin position="255"/>
        <end position="275"/>
    </location>
</feature>
<dbReference type="STRING" id="1871336.BBG48_07215"/>
<feature type="transmembrane region" description="Helical" evidence="8">
    <location>
        <begin position="225"/>
        <end position="249"/>
    </location>
</feature>
<keyword evidence="6 8" id="KW-1133">Transmembrane helix</keyword>
<evidence type="ECO:0000256" key="4">
    <source>
        <dbReference type="ARBA" id="ARBA00022475"/>
    </source>
</evidence>
<evidence type="ECO:0000256" key="2">
    <source>
        <dbReference type="ARBA" id="ARBA00010145"/>
    </source>
</evidence>
<evidence type="ECO:0000256" key="1">
    <source>
        <dbReference type="ARBA" id="ARBA00004651"/>
    </source>
</evidence>
<keyword evidence="7 8" id="KW-0472">Membrane</keyword>
<dbReference type="PANTHER" id="PTHR36838:SF4">
    <property type="entry name" value="AUXIN EFFLUX CARRIER FAMILY PROTEIN"/>
    <property type="match status" value="1"/>
</dbReference>